<dbReference type="InterPro" id="IPR011864">
    <property type="entry name" value="Phosphate_PstC"/>
</dbReference>
<dbReference type="RefSeq" id="WP_044241905.1">
    <property type="nucleotide sequence ID" value="NZ_ASRX01000024.1"/>
</dbReference>
<evidence type="ECO:0000313" key="8">
    <source>
        <dbReference type="EMBL" id="EYF05411.1"/>
    </source>
</evidence>
<feature type="transmembrane region" description="Helical" evidence="5">
    <location>
        <begin position="21"/>
        <end position="43"/>
    </location>
</feature>
<dbReference type="OrthoDB" id="9807065at2"/>
<dbReference type="AlphaFoldDB" id="A0A017T9W0"/>
<evidence type="ECO:0000256" key="6">
    <source>
        <dbReference type="RuleBase" id="RU363054"/>
    </source>
</evidence>
<dbReference type="InterPro" id="IPR035906">
    <property type="entry name" value="MetI-like_sf"/>
</dbReference>
<reference evidence="8 9" key="1">
    <citation type="submission" date="2013-05" db="EMBL/GenBank/DDBJ databases">
        <title>Genome assembly of Chondromyces apiculatus DSM 436.</title>
        <authorList>
            <person name="Sharma G."/>
            <person name="Khatri I."/>
            <person name="Kaur C."/>
            <person name="Mayilraj S."/>
            <person name="Subramanian S."/>
        </authorList>
    </citation>
    <scope>NUCLEOTIDE SEQUENCE [LARGE SCALE GENOMIC DNA]</scope>
    <source>
        <strain evidence="8 9">DSM 436</strain>
    </source>
</reference>
<comment type="function">
    <text evidence="6">Part of the binding-protein-dependent transport system for phosphate; probably responsible for the translocation of the substrate across the membrane.</text>
</comment>
<evidence type="ECO:0000259" key="7">
    <source>
        <dbReference type="PROSITE" id="PS50928"/>
    </source>
</evidence>
<feature type="transmembrane region" description="Helical" evidence="5">
    <location>
        <begin position="146"/>
        <end position="167"/>
    </location>
</feature>
<evidence type="ECO:0000313" key="9">
    <source>
        <dbReference type="Proteomes" id="UP000019678"/>
    </source>
</evidence>
<dbReference type="GO" id="GO:0006817">
    <property type="term" value="P:phosphate ion transport"/>
    <property type="evidence" value="ECO:0007669"/>
    <property type="project" value="UniProtKB-KW"/>
</dbReference>
<keyword evidence="4 5" id="KW-0472">Membrane</keyword>
<accession>A0A017T9W0</accession>
<organism evidence="8 9">
    <name type="scientific">Chondromyces apiculatus DSM 436</name>
    <dbReference type="NCBI Taxonomy" id="1192034"/>
    <lineage>
        <taxon>Bacteria</taxon>
        <taxon>Pseudomonadati</taxon>
        <taxon>Myxococcota</taxon>
        <taxon>Polyangia</taxon>
        <taxon>Polyangiales</taxon>
        <taxon>Polyangiaceae</taxon>
        <taxon>Chondromyces</taxon>
    </lineage>
</organism>
<dbReference type="PANTHER" id="PTHR42727">
    <property type="entry name" value="PHOSPHATE TRANSPORT SYSTEM PERMEASE PROTEIN"/>
    <property type="match status" value="1"/>
</dbReference>
<keyword evidence="5" id="KW-0813">Transport</keyword>
<evidence type="ECO:0000256" key="1">
    <source>
        <dbReference type="ARBA" id="ARBA00004651"/>
    </source>
</evidence>
<evidence type="ECO:0000256" key="4">
    <source>
        <dbReference type="ARBA" id="ARBA00023136"/>
    </source>
</evidence>
<dbReference type="Proteomes" id="UP000019678">
    <property type="component" value="Unassembled WGS sequence"/>
</dbReference>
<dbReference type="PROSITE" id="PS50928">
    <property type="entry name" value="ABC_TM1"/>
    <property type="match status" value="1"/>
</dbReference>
<keyword evidence="3 5" id="KW-1133">Transmembrane helix</keyword>
<keyword evidence="9" id="KW-1185">Reference proteome</keyword>
<comment type="caution">
    <text evidence="8">The sequence shown here is derived from an EMBL/GenBank/DDBJ whole genome shotgun (WGS) entry which is preliminary data.</text>
</comment>
<dbReference type="CDD" id="cd06261">
    <property type="entry name" value="TM_PBP2"/>
    <property type="match status" value="1"/>
</dbReference>
<evidence type="ECO:0000256" key="3">
    <source>
        <dbReference type="ARBA" id="ARBA00022989"/>
    </source>
</evidence>
<dbReference type="STRING" id="1192034.CAP_3328"/>
<evidence type="ECO:0000256" key="5">
    <source>
        <dbReference type="RuleBase" id="RU363032"/>
    </source>
</evidence>
<comment type="caution">
    <text evidence="6">Lacks conserved residue(s) required for the propagation of feature annotation.</text>
</comment>
<dbReference type="PANTHER" id="PTHR42727:SF1">
    <property type="entry name" value="PHOSPHATE TRANSPORT SYSTEM PERMEASE"/>
    <property type="match status" value="1"/>
</dbReference>
<gene>
    <name evidence="8" type="ORF">CAP_3328</name>
</gene>
<feature type="transmembrane region" description="Helical" evidence="5">
    <location>
        <begin position="115"/>
        <end position="134"/>
    </location>
</feature>
<comment type="subcellular location">
    <subcellularLocation>
        <location evidence="1 5">Cell membrane</location>
        <topology evidence="1 5">Multi-pass membrane protein</topology>
    </subcellularLocation>
</comment>
<dbReference type="SUPFAM" id="SSF161098">
    <property type="entry name" value="MetI-like"/>
    <property type="match status" value="1"/>
</dbReference>
<dbReference type="Pfam" id="PF00528">
    <property type="entry name" value="BPD_transp_1"/>
    <property type="match status" value="1"/>
</dbReference>
<dbReference type="eggNOG" id="COG0573">
    <property type="taxonomic scope" value="Bacteria"/>
</dbReference>
<feature type="domain" description="ABC transmembrane type-1" evidence="7">
    <location>
        <begin position="79"/>
        <end position="291"/>
    </location>
</feature>
<sequence>MKRDLAAELRRPSALSERAGKLVFSLCAAASLVTTGGIVAVLLHQTIGFLQAVPFTRLLTDTHWTPLFAEPRFGLWPLLCGTLLTTGIAMMVAIPCGVLAAIYLSELAGERQRRIVKPLVELLAGIPTLIYGYFALSLVTPALQQIIPGLSGFNALSAGSVMGLMLLPVVASLSEDALSAVPTGLREASHALGVRRTATIFRVVIPSASPGIAAAVLLAASRALGATMIVAIAAGQQPQLTLDPRDSVETMTTYIAQVSLGDIPTGTLEYRTIFAVGLCLFMMTLVLNVIAHRLRRRIHRQERP</sequence>
<keyword evidence="6" id="KW-1003">Cell membrane</keyword>
<keyword evidence="6" id="KW-0592">Phosphate transport</keyword>
<dbReference type="EMBL" id="ASRX01000024">
    <property type="protein sequence ID" value="EYF05411.1"/>
    <property type="molecule type" value="Genomic_DNA"/>
</dbReference>
<proteinExistence type="inferred from homology"/>
<keyword evidence="2 5" id="KW-0812">Transmembrane</keyword>
<feature type="transmembrane region" description="Helical" evidence="5">
    <location>
        <begin position="272"/>
        <end position="291"/>
    </location>
</feature>
<dbReference type="GO" id="GO:0005886">
    <property type="term" value="C:plasma membrane"/>
    <property type="evidence" value="ECO:0007669"/>
    <property type="project" value="UniProtKB-SubCell"/>
</dbReference>
<dbReference type="NCBIfam" id="TIGR02138">
    <property type="entry name" value="phosphate_pstC"/>
    <property type="match status" value="1"/>
</dbReference>
<protein>
    <recommendedName>
        <fullName evidence="6">Phosphate transport system permease protein</fullName>
    </recommendedName>
</protein>
<dbReference type="InterPro" id="IPR000515">
    <property type="entry name" value="MetI-like"/>
</dbReference>
<evidence type="ECO:0000256" key="2">
    <source>
        <dbReference type="ARBA" id="ARBA00022692"/>
    </source>
</evidence>
<name>A0A017T9W0_9BACT</name>
<comment type="similarity">
    <text evidence="6">Belongs to the binding-protein-dependent transport system permease family. CysTW subfamily.</text>
</comment>
<dbReference type="Gene3D" id="1.10.3720.10">
    <property type="entry name" value="MetI-like"/>
    <property type="match status" value="1"/>
</dbReference>
<feature type="transmembrane region" description="Helical" evidence="5">
    <location>
        <begin position="75"/>
        <end position="103"/>
    </location>
</feature>
<dbReference type="GO" id="GO:0005315">
    <property type="term" value="F:phosphate transmembrane transporter activity"/>
    <property type="evidence" value="ECO:0007669"/>
    <property type="project" value="InterPro"/>
</dbReference>